<keyword evidence="2" id="KW-0809">Transit peptide</keyword>
<evidence type="ECO:0000313" key="10">
    <source>
        <dbReference type="Proteomes" id="UP000182658"/>
    </source>
</evidence>
<comment type="similarity">
    <text evidence="6">Belongs to the mitochondrion-specific ribosomal protein mL54 family.</text>
</comment>
<dbReference type="Proteomes" id="UP000182658">
    <property type="component" value="Unassembled WGS sequence"/>
</dbReference>
<keyword evidence="10" id="KW-1185">Reference proteome</keyword>
<dbReference type="PANTHER" id="PTHR28595:SF1">
    <property type="entry name" value="LARGE RIBOSOMAL SUBUNIT PROTEIN ML54"/>
    <property type="match status" value="1"/>
</dbReference>
<evidence type="ECO:0000256" key="3">
    <source>
        <dbReference type="ARBA" id="ARBA00022980"/>
    </source>
</evidence>
<dbReference type="InterPro" id="IPR013870">
    <property type="entry name" value="Ribosomal_mL54"/>
</dbReference>
<dbReference type="OrthoDB" id="10252718at2759"/>
<evidence type="ECO:0000256" key="1">
    <source>
        <dbReference type="ARBA" id="ARBA00004173"/>
    </source>
</evidence>
<dbReference type="Pfam" id="PF08561">
    <property type="entry name" value="Ribosomal_L37"/>
    <property type="match status" value="1"/>
</dbReference>
<dbReference type="InParanoid" id="A0A1J7JYQ3"/>
<dbReference type="STRING" id="1408157.A0A1J7JYQ3"/>
<dbReference type="GO" id="GO:0005762">
    <property type="term" value="C:mitochondrial large ribosomal subunit"/>
    <property type="evidence" value="ECO:0007669"/>
    <property type="project" value="TreeGrafter"/>
</dbReference>
<evidence type="ECO:0000256" key="2">
    <source>
        <dbReference type="ARBA" id="ARBA00022946"/>
    </source>
</evidence>
<keyword evidence="3" id="KW-0689">Ribosomal protein</keyword>
<dbReference type="GO" id="GO:0003735">
    <property type="term" value="F:structural constituent of ribosome"/>
    <property type="evidence" value="ECO:0007669"/>
    <property type="project" value="TreeGrafter"/>
</dbReference>
<sequence length="207" mass="22720">MICRTCFRRVASLAARQPISLPVRSFSTSIPFRNAAAAAAQQAAPPMPELSTPTGEDSAAAGDKPSRSICQAGTPLNGLNYIKGKTDPVALADEEYPEWLWDCLDVQKKDSDAAEDDAGDEYSKSRKQRRLAAKRQRQLEEAIMKSGDLSALAPKVPLSQQSINLPAKENGDVKDALEASAKREELRKAMRKERKAKIKETNYLKSM</sequence>
<comment type="subcellular location">
    <subcellularLocation>
        <location evidence="1">Mitochondrion</location>
    </subcellularLocation>
</comment>
<accession>A0A1J7JYQ3</accession>
<gene>
    <name evidence="9" type="ORF">CONLIGDRAFT_48863</name>
</gene>
<evidence type="ECO:0000256" key="4">
    <source>
        <dbReference type="ARBA" id="ARBA00023128"/>
    </source>
</evidence>
<dbReference type="EMBL" id="KV875093">
    <property type="protein sequence ID" value="OIW35280.1"/>
    <property type="molecule type" value="Genomic_DNA"/>
</dbReference>
<feature type="region of interest" description="Disordered" evidence="8">
    <location>
        <begin position="37"/>
        <end position="67"/>
    </location>
</feature>
<protein>
    <recommendedName>
        <fullName evidence="7">Large ribosomal subunit protein mL54</fullName>
    </recommendedName>
</protein>
<keyword evidence="5" id="KW-0687">Ribonucleoprotein</keyword>
<evidence type="ECO:0000256" key="7">
    <source>
        <dbReference type="ARBA" id="ARBA00035179"/>
    </source>
</evidence>
<dbReference type="PANTHER" id="PTHR28595">
    <property type="entry name" value="39S RIBOSOMAL PROTEIN L54, MITOCHONDRIAL"/>
    <property type="match status" value="1"/>
</dbReference>
<dbReference type="AlphaFoldDB" id="A0A1J7JYQ3"/>
<keyword evidence="4" id="KW-0496">Mitochondrion</keyword>
<evidence type="ECO:0000256" key="6">
    <source>
        <dbReference type="ARBA" id="ARBA00033752"/>
    </source>
</evidence>
<evidence type="ECO:0000256" key="8">
    <source>
        <dbReference type="SAM" id="MobiDB-lite"/>
    </source>
</evidence>
<organism evidence="9 10">
    <name type="scientific">Coniochaeta ligniaria NRRL 30616</name>
    <dbReference type="NCBI Taxonomy" id="1408157"/>
    <lineage>
        <taxon>Eukaryota</taxon>
        <taxon>Fungi</taxon>
        <taxon>Dikarya</taxon>
        <taxon>Ascomycota</taxon>
        <taxon>Pezizomycotina</taxon>
        <taxon>Sordariomycetes</taxon>
        <taxon>Sordariomycetidae</taxon>
        <taxon>Coniochaetales</taxon>
        <taxon>Coniochaetaceae</taxon>
        <taxon>Coniochaeta</taxon>
    </lineage>
</organism>
<proteinExistence type="inferred from homology"/>
<name>A0A1J7JYQ3_9PEZI</name>
<reference evidence="9 10" key="1">
    <citation type="submission" date="2016-10" db="EMBL/GenBank/DDBJ databases">
        <title>Draft genome sequence of Coniochaeta ligniaria NRRL30616, a lignocellulolytic fungus for bioabatement of inhibitors in plant biomass hydrolysates.</title>
        <authorList>
            <consortium name="DOE Joint Genome Institute"/>
            <person name="Jimenez D.J."/>
            <person name="Hector R.E."/>
            <person name="Riley R."/>
            <person name="Sun H."/>
            <person name="Grigoriev I.V."/>
            <person name="Van Elsas J.D."/>
            <person name="Nichols N.N."/>
        </authorList>
    </citation>
    <scope>NUCLEOTIDE SEQUENCE [LARGE SCALE GENOMIC DNA]</scope>
    <source>
        <strain evidence="9 10">NRRL 30616</strain>
    </source>
</reference>
<evidence type="ECO:0000256" key="5">
    <source>
        <dbReference type="ARBA" id="ARBA00023274"/>
    </source>
</evidence>
<evidence type="ECO:0000313" key="9">
    <source>
        <dbReference type="EMBL" id="OIW35280.1"/>
    </source>
</evidence>